<proteinExistence type="predicted"/>
<evidence type="ECO:0000256" key="1">
    <source>
        <dbReference type="SAM" id="Phobius"/>
    </source>
</evidence>
<dbReference type="InterPro" id="IPR048085">
    <property type="entry name" value="Cyt_ox_CcoM-like"/>
</dbReference>
<keyword evidence="1" id="KW-0472">Membrane</keyword>
<gene>
    <name evidence="2" type="ORF">C8D92_11057</name>
</gene>
<dbReference type="RefSeq" id="WP_265734395.1">
    <property type="nucleotide sequence ID" value="NZ_NMPM01000036.1"/>
</dbReference>
<dbReference type="AlphaFoldDB" id="A0A2U1CTK5"/>
<protein>
    <recommendedName>
        <fullName evidence="4">ATP-dependent helicase</fullName>
    </recommendedName>
</protein>
<reference evidence="2 3" key="1">
    <citation type="submission" date="2018-04" db="EMBL/GenBank/DDBJ databases">
        <title>Genomic Encyclopedia of Type Strains, Phase IV (KMG-IV): sequencing the most valuable type-strain genomes for metagenomic binning, comparative biology and taxonomic classification.</title>
        <authorList>
            <person name="Goeker M."/>
        </authorList>
    </citation>
    <scope>NUCLEOTIDE SEQUENCE [LARGE SCALE GENOMIC DNA]</scope>
    <source>
        <strain evidence="2 3">DSM 28688</strain>
    </source>
</reference>
<keyword evidence="1" id="KW-1133">Transmembrane helix</keyword>
<dbReference type="EMBL" id="QEKQ01000010">
    <property type="protein sequence ID" value="PVY70027.1"/>
    <property type="molecule type" value="Genomic_DNA"/>
</dbReference>
<sequence length="42" mass="4794">MYVDNVVLAGIGTVMLMFAFFGGVGYFVWHDAHKEKPKDHKH</sequence>
<accession>A0A2U1CTK5</accession>
<dbReference type="Proteomes" id="UP000245887">
    <property type="component" value="Unassembled WGS sequence"/>
</dbReference>
<evidence type="ECO:0000313" key="2">
    <source>
        <dbReference type="EMBL" id="PVY70027.1"/>
    </source>
</evidence>
<dbReference type="NCBIfam" id="NF041600">
    <property type="entry name" value="cyt_ox_CcoM"/>
    <property type="match status" value="1"/>
</dbReference>
<keyword evidence="1" id="KW-0812">Transmembrane</keyword>
<evidence type="ECO:0000313" key="3">
    <source>
        <dbReference type="Proteomes" id="UP000245887"/>
    </source>
</evidence>
<evidence type="ECO:0008006" key="4">
    <source>
        <dbReference type="Google" id="ProtNLM"/>
    </source>
</evidence>
<feature type="transmembrane region" description="Helical" evidence="1">
    <location>
        <begin position="6"/>
        <end position="29"/>
    </location>
</feature>
<comment type="caution">
    <text evidence="2">The sequence shown here is derived from an EMBL/GenBank/DDBJ whole genome shotgun (WGS) entry which is preliminary data.</text>
</comment>
<name>A0A2U1CTK5_9GAMM</name>
<organism evidence="2 3">
    <name type="scientific">Tamilnaduibacter salinus</name>
    <dbReference type="NCBI Taxonomy" id="1484056"/>
    <lineage>
        <taxon>Bacteria</taxon>
        <taxon>Pseudomonadati</taxon>
        <taxon>Pseudomonadota</taxon>
        <taxon>Gammaproteobacteria</taxon>
        <taxon>Pseudomonadales</taxon>
        <taxon>Marinobacteraceae</taxon>
        <taxon>Tamilnaduibacter</taxon>
    </lineage>
</organism>